<reference evidence="2" key="1">
    <citation type="submission" date="2014-07" db="EMBL/GenBank/DDBJ databases">
        <authorList>
            <person name="Martin A.A"/>
            <person name="De Silva N."/>
        </authorList>
    </citation>
    <scope>NUCLEOTIDE SEQUENCE</scope>
</reference>
<keyword evidence="1" id="KW-1133">Transmembrane helix</keyword>
<evidence type="ECO:0000313" key="3">
    <source>
        <dbReference type="WBParaSite" id="SVE_0329600.1"/>
    </source>
</evidence>
<keyword evidence="1" id="KW-0472">Membrane</keyword>
<sequence>MYYIPIKINGYDQSIYHVANGVNPIIGILWIFIYSLSLIIISKTLRDTKIRTFRFKVMFEKLFQKGTVQNVGAFSADLRSRNQQE</sequence>
<evidence type="ECO:0000313" key="2">
    <source>
        <dbReference type="Proteomes" id="UP000035680"/>
    </source>
</evidence>
<keyword evidence="2" id="KW-1185">Reference proteome</keyword>
<keyword evidence="1" id="KW-0812">Transmembrane</keyword>
<dbReference type="WBParaSite" id="SVE_0329600.1">
    <property type="protein sequence ID" value="SVE_0329600.1"/>
    <property type="gene ID" value="SVE_0329600"/>
</dbReference>
<proteinExistence type="predicted"/>
<name>A0A0K0F3B3_STRVS</name>
<organism evidence="2 3">
    <name type="scientific">Strongyloides venezuelensis</name>
    <name type="common">Threadworm</name>
    <dbReference type="NCBI Taxonomy" id="75913"/>
    <lineage>
        <taxon>Eukaryota</taxon>
        <taxon>Metazoa</taxon>
        <taxon>Ecdysozoa</taxon>
        <taxon>Nematoda</taxon>
        <taxon>Chromadorea</taxon>
        <taxon>Rhabditida</taxon>
        <taxon>Tylenchina</taxon>
        <taxon>Panagrolaimomorpha</taxon>
        <taxon>Strongyloidoidea</taxon>
        <taxon>Strongyloididae</taxon>
        <taxon>Strongyloides</taxon>
    </lineage>
</organism>
<dbReference type="Proteomes" id="UP000035680">
    <property type="component" value="Unassembled WGS sequence"/>
</dbReference>
<reference evidence="3" key="2">
    <citation type="submission" date="2015-08" db="UniProtKB">
        <authorList>
            <consortium name="WormBaseParasite"/>
        </authorList>
    </citation>
    <scope>IDENTIFICATION</scope>
</reference>
<evidence type="ECO:0000256" key="1">
    <source>
        <dbReference type="SAM" id="Phobius"/>
    </source>
</evidence>
<accession>A0A0K0F3B3</accession>
<dbReference type="AlphaFoldDB" id="A0A0K0F3B3"/>
<feature type="transmembrane region" description="Helical" evidence="1">
    <location>
        <begin position="21"/>
        <end position="41"/>
    </location>
</feature>
<protein>
    <submittedName>
        <fullName evidence="3">ABC transporter ATP-binding protein</fullName>
    </submittedName>
</protein>